<dbReference type="InterPro" id="IPR052336">
    <property type="entry name" value="MlaD_Phospholipid_Transporter"/>
</dbReference>
<gene>
    <name evidence="2" type="ORF">SAMN05444276_10657</name>
</gene>
<dbReference type="NCBIfam" id="TIGR04430">
    <property type="entry name" value="OM_asym_MlaD"/>
    <property type="match status" value="1"/>
</dbReference>
<dbReference type="PANTHER" id="PTHR33371:SF4">
    <property type="entry name" value="INTERMEMBRANE PHOSPHOLIPID TRANSPORT SYSTEM BINDING PROTEIN MLAD"/>
    <property type="match status" value="1"/>
</dbReference>
<dbReference type="InterPro" id="IPR030970">
    <property type="entry name" value="ABC_MlaD"/>
</dbReference>
<dbReference type="GO" id="GO:0015914">
    <property type="term" value="P:phospholipid transport"/>
    <property type="evidence" value="ECO:0007669"/>
    <property type="project" value="InterPro"/>
</dbReference>
<evidence type="ECO:0000313" key="2">
    <source>
        <dbReference type="EMBL" id="SDX42165.1"/>
    </source>
</evidence>
<evidence type="ECO:0000313" key="3">
    <source>
        <dbReference type="Proteomes" id="UP000182944"/>
    </source>
</evidence>
<dbReference type="InterPro" id="IPR003399">
    <property type="entry name" value="Mce/MlaD"/>
</dbReference>
<protein>
    <submittedName>
        <fullName evidence="2">Phospholipid/cholesterol/gamma-HCH transport system substrate-binding protein</fullName>
    </submittedName>
</protein>
<feature type="region of interest" description="Disordered" evidence="1">
    <location>
        <begin position="147"/>
        <end position="172"/>
    </location>
</feature>
<dbReference type="OrthoDB" id="7164001at2"/>
<dbReference type="STRING" id="1545044.SAMN05444276_10657"/>
<dbReference type="Proteomes" id="UP000182944">
    <property type="component" value="Unassembled WGS sequence"/>
</dbReference>
<sequence length="172" mass="17158">MSAAAERAETLVGAAVLAVAAGFVIWSTGGLGGTGGGSYPLRAAFPNVDGVERGTEVRLAGVRVGRVAAVTLNPQTYYAEAELRVPETIALPTDSAALIQSDGLLGGSYIELRPGGAEEMLKPGDEIEDVQGAVSLLALMMKFVDSQSGSGSGEGDAAGGARPGATPTGAQP</sequence>
<dbReference type="RefSeq" id="WP_052176614.1">
    <property type="nucleotide sequence ID" value="NZ_CP051542.1"/>
</dbReference>
<feature type="compositionally biased region" description="Gly residues" evidence="1">
    <location>
        <begin position="150"/>
        <end position="162"/>
    </location>
</feature>
<proteinExistence type="predicted"/>
<dbReference type="EMBL" id="FNNA01000006">
    <property type="protein sequence ID" value="SDX42165.1"/>
    <property type="molecule type" value="Genomic_DNA"/>
</dbReference>
<organism evidence="2 3">
    <name type="scientific">Paracoccus sanguinis</name>
    <dbReference type="NCBI Taxonomy" id="1545044"/>
    <lineage>
        <taxon>Bacteria</taxon>
        <taxon>Pseudomonadati</taxon>
        <taxon>Pseudomonadota</taxon>
        <taxon>Alphaproteobacteria</taxon>
        <taxon>Rhodobacterales</taxon>
        <taxon>Paracoccaceae</taxon>
        <taxon>Paracoccus</taxon>
    </lineage>
</organism>
<dbReference type="AlphaFoldDB" id="A0A1H3BK55"/>
<dbReference type="Pfam" id="PF02470">
    <property type="entry name" value="MlaD"/>
    <property type="match status" value="1"/>
</dbReference>
<name>A0A1H3BK55_9RHOB</name>
<keyword evidence="3" id="KW-1185">Reference proteome</keyword>
<evidence type="ECO:0000256" key="1">
    <source>
        <dbReference type="SAM" id="MobiDB-lite"/>
    </source>
</evidence>
<accession>A0A1H3BK55</accession>
<dbReference type="PANTHER" id="PTHR33371">
    <property type="entry name" value="INTERMEMBRANE PHOSPHOLIPID TRANSPORT SYSTEM BINDING PROTEIN MLAD-RELATED"/>
    <property type="match status" value="1"/>
</dbReference>
<feature type="compositionally biased region" description="Low complexity" evidence="1">
    <location>
        <begin position="163"/>
        <end position="172"/>
    </location>
</feature>
<reference evidence="3" key="1">
    <citation type="submission" date="2016-10" db="EMBL/GenBank/DDBJ databases">
        <authorList>
            <person name="Varghese N."/>
            <person name="Submissions S."/>
        </authorList>
    </citation>
    <scope>NUCLEOTIDE SEQUENCE [LARGE SCALE GENOMIC DNA]</scope>
    <source>
        <strain evidence="3">DSM 29303</strain>
    </source>
</reference>